<dbReference type="InterPro" id="IPR036638">
    <property type="entry name" value="HLH_DNA-bd_sf"/>
</dbReference>
<evidence type="ECO:0000313" key="8">
    <source>
        <dbReference type="Proteomes" id="UP000494165"/>
    </source>
</evidence>
<dbReference type="InterPro" id="IPR011598">
    <property type="entry name" value="bHLH_dom"/>
</dbReference>
<dbReference type="PANTHER" id="PTHR20937">
    <property type="entry name" value="IP14615P"/>
    <property type="match status" value="1"/>
</dbReference>
<dbReference type="SUPFAM" id="SSF47459">
    <property type="entry name" value="HLH, helix-loop-helix DNA-binding domain"/>
    <property type="match status" value="1"/>
</dbReference>
<keyword evidence="3" id="KW-0238">DNA-binding</keyword>
<evidence type="ECO:0000313" key="7">
    <source>
        <dbReference type="EMBL" id="CAB3366514.1"/>
    </source>
</evidence>
<dbReference type="CDD" id="cd11390">
    <property type="entry name" value="bHLH_TS"/>
    <property type="match status" value="1"/>
</dbReference>
<keyword evidence="4" id="KW-0804">Transcription</keyword>
<evidence type="ECO:0000256" key="5">
    <source>
        <dbReference type="ARBA" id="ARBA00023242"/>
    </source>
</evidence>
<evidence type="ECO:0000256" key="3">
    <source>
        <dbReference type="ARBA" id="ARBA00023125"/>
    </source>
</evidence>
<dbReference type="Gene3D" id="4.10.280.10">
    <property type="entry name" value="Helix-loop-helix DNA-binding domain"/>
    <property type="match status" value="1"/>
</dbReference>
<protein>
    <recommendedName>
        <fullName evidence="6">BHLH domain-containing protein</fullName>
    </recommendedName>
</protein>
<proteinExistence type="predicted"/>
<comment type="caution">
    <text evidence="7">The sequence shown here is derived from an EMBL/GenBank/DDBJ whole genome shotgun (WGS) entry which is preliminary data.</text>
</comment>
<reference evidence="7 8" key="1">
    <citation type="submission" date="2020-04" db="EMBL/GenBank/DDBJ databases">
        <authorList>
            <person name="Alioto T."/>
            <person name="Alioto T."/>
            <person name="Gomez Garrido J."/>
        </authorList>
    </citation>
    <scope>NUCLEOTIDE SEQUENCE [LARGE SCALE GENOMIC DNA]</scope>
</reference>
<keyword evidence="8" id="KW-1185">Reference proteome</keyword>
<accession>A0A8S1CC41</accession>
<organism evidence="7 8">
    <name type="scientific">Cloeon dipterum</name>
    <dbReference type="NCBI Taxonomy" id="197152"/>
    <lineage>
        <taxon>Eukaryota</taxon>
        <taxon>Metazoa</taxon>
        <taxon>Ecdysozoa</taxon>
        <taxon>Arthropoda</taxon>
        <taxon>Hexapoda</taxon>
        <taxon>Insecta</taxon>
        <taxon>Pterygota</taxon>
        <taxon>Palaeoptera</taxon>
        <taxon>Ephemeroptera</taxon>
        <taxon>Pisciforma</taxon>
        <taxon>Baetidae</taxon>
        <taxon>Cloeon</taxon>
    </lineage>
</organism>
<evidence type="ECO:0000256" key="4">
    <source>
        <dbReference type="ARBA" id="ARBA00023163"/>
    </source>
</evidence>
<dbReference type="GO" id="GO:0046983">
    <property type="term" value="F:protein dimerization activity"/>
    <property type="evidence" value="ECO:0007669"/>
    <property type="project" value="InterPro"/>
</dbReference>
<gene>
    <name evidence="7" type="ORF">CLODIP_2_CD00104</name>
</gene>
<dbReference type="GO" id="GO:0005634">
    <property type="term" value="C:nucleus"/>
    <property type="evidence" value="ECO:0007669"/>
    <property type="project" value="TreeGrafter"/>
</dbReference>
<keyword evidence="2" id="KW-0805">Transcription regulation</keyword>
<evidence type="ECO:0000259" key="6">
    <source>
        <dbReference type="PROSITE" id="PS50888"/>
    </source>
</evidence>
<dbReference type="FunFam" id="4.10.280.10:FF:000090">
    <property type="entry name" value="Salivary gland-expressed bHLH"/>
    <property type="match status" value="1"/>
</dbReference>
<keyword evidence="1" id="KW-0217">Developmental protein</keyword>
<evidence type="ECO:0000256" key="1">
    <source>
        <dbReference type="ARBA" id="ARBA00022473"/>
    </source>
</evidence>
<dbReference type="GO" id="GO:0000981">
    <property type="term" value="F:DNA-binding transcription factor activity, RNA polymerase II-specific"/>
    <property type="evidence" value="ECO:0007669"/>
    <property type="project" value="TreeGrafter"/>
</dbReference>
<dbReference type="InterPro" id="IPR040259">
    <property type="entry name" value="Mesogenin/MesP"/>
</dbReference>
<keyword evidence="5" id="KW-0539">Nucleus</keyword>
<feature type="domain" description="BHLH" evidence="6">
    <location>
        <begin position="53"/>
        <end position="106"/>
    </location>
</feature>
<dbReference type="GO" id="GO:0000978">
    <property type="term" value="F:RNA polymerase II cis-regulatory region sequence-specific DNA binding"/>
    <property type="evidence" value="ECO:0007669"/>
    <property type="project" value="TreeGrafter"/>
</dbReference>
<dbReference type="PROSITE" id="PS50888">
    <property type="entry name" value="BHLH"/>
    <property type="match status" value="1"/>
</dbReference>
<evidence type="ECO:0000256" key="2">
    <source>
        <dbReference type="ARBA" id="ARBA00023015"/>
    </source>
</evidence>
<dbReference type="SMART" id="SM00353">
    <property type="entry name" value="HLH"/>
    <property type="match status" value="1"/>
</dbReference>
<dbReference type="AlphaFoldDB" id="A0A8S1CC41"/>
<dbReference type="Proteomes" id="UP000494165">
    <property type="component" value="Unassembled WGS sequence"/>
</dbReference>
<dbReference type="PANTHER" id="PTHR20937:SF3">
    <property type="entry name" value="IP14615P"/>
    <property type="match status" value="1"/>
</dbReference>
<dbReference type="EMBL" id="CADEPI010000025">
    <property type="protein sequence ID" value="CAB3366514.1"/>
    <property type="molecule type" value="Genomic_DNA"/>
</dbReference>
<name>A0A8S1CC41_9INSE</name>
<dbReference type="GO" id="GO:0001707">
    <property type="term" value="P:mesoderm formation"/>
    <property type="evidence" value="ECO:0007669"/>
    <property type="project" value="TreeGrafter"/>
</dbReference>
<dbReference type="Pfam" id="PF00010">
    <property type="entry name" value="HLH"/>
    <property type="match status" value="1"/>
</dbReference>
<sequence>MDFKKLILQLKSDQFPEVAQASTVLPELAGLEMGSEVKIETLINPIWCLIKEDPKKTACDRERIRMRDMNKAFELLRSKLPSCKPLGKKMSKIESLRMAINYIKYLQSLLAADNDIQERNTILDDPQWDSGFSSFAIEMECFSAQTV</sequence>
<dbReference type="OrthoDB" id="9946827at2759"/>